<dbReference type="RefSeq" id="WP_378279771.1">
    <property type="nucleotide sequence ID" value="NZ_JBHSON010000003.1"/>
</dbReference>
<dbReference type="Gene3D" id="1.25.40.10">
    <property type="entry name" value="Tetratricopeptide repeat domain"/>
    <property type="match status" value="1"/>
</dbReference>
<name>A0ABW0ZMX2_9ACTN</name>
<dbReference type="SUPFAM" id="SSF48452">
    <property type="entry name" value="TPR-like"/>
    <property type="match status" value="1"/>
</dbReference>
<organism evidence="2 3">
    <name type="scientific">Actinomadura rugatobispora</name>
    <dbReference type="NCBI Taxonomy" id="1994"/>
    <lineage>
        <taxon>Bacteria</taxon>
        <taxon>Bacillati</taxon>
        <taxon>Actinomycetota</taxon>
        <taxon>Actinomycetes</taxon>
        <taxon>Streptosporangiales</taxon>
        <taxon>Thermomonosporaceae</taxon>
        <taxon>Actinomadura</taxon>
    </lineage>
</organism>
<dbReference type="InterPro" id="IPR005158">
    <property type="entry name" value="BTAD"/>
</dbReference>
<gene>
    <name evidence="2" type="ORF">ACFPZN_02740</name>
</gene>
<dbReference type="EMBL" id="JBHSON010000003">
    <property type="protein sequence ID" value="MFC5744526.1"/>
    <property type="molecule type" value="Genomic_DNA"/>
</dbReference>
<feature type="domain" description="Bacterial transcriptional activator" evidence="1">
    <location>
        <begin position="107"/>
        <end position="242"/>
    </location>
</feature>
<dbReference type="PANTHER" id="PTHR35807">
    <property type="entry name" value="TRANSCRIPTIONAL REGULATOR REDD-RELATED"/>
    <property type="match status" value="1"/>
</dbReference>
<dbReference type="InterPro" id="IPR016032">
    <property type="entry name" value="Sig_transdc_resp-reg_C-effctor"/>
</dbReference>
<dbReference type="Pfam" id="PF03704">
    <property type="entry name" value="BTAD"/>
    <property type="match status" value="1"/>
</dbReference>
<accession>A0ABW0ZMX2</accession>
<dbReference type="SUPFAM" id="SSF46894">
    <property type="entry name" value="C-terminal effector domain of the bipartite response regulators"/>
    <property type="match status" value="1"/>
</dbReference>
<dbReference type="Proteomes" id="UP001596074">
    <property type="component" value="Unassembled WGS sequence"/>
</dbReference>
<dbReference type="InterPro" id="IPR051677">
    <property type="entry name" value="AfsR-DnrI-RedD_regulator"/>
</dbReference>
<evidence type="ECO:0000313" key="2">
    <source>
        <dbReference type="EMBL" id="MFC5744526.1"/>
    </source>
</evidence>
<dbReference type="SMART" id="SM01043">
    <property type="entry name" value="BTAD"/>
    <property type="match status" value="1"/>
</dbReference>
<keyword evidence="3" id="KW-1185">Reference proteome</keyword>
<sequence length="248" mass="27675">MAIHLAMASGPAAGPAPARLELLGDFALLMDGRPVNIPPAEQRLLAYVACADAPVSRNAVVSALWPDSDPVRARGNLRTSLWRIRRIGPVLIGSAGNGMCIDPAVSVDQRQGAHLARRVLAGQERLMPERAQEMRLLDRDVLPYWFEEWVDPYRESYRRLRVRALEEAGHRLLADGRPGDAVALAARAIKAEYLRDSAHWLLIRALMAEGNHSQAVERYRHYAHLLETELGVTPPLSLMEILHGERRR</sequence>
<proteinExistence type="predicted"/>
<evidence type="ECO:0000313" key="3">
    <source>
        <dbReference type="Proteomes" id="UP001596074"/>
    </source>
</evidence>
<reference evidence="3" key="1">
    <citation type="journal article" date="2019" name="Int. J. Syst. Evol. Microbiol.">
        <title>The Global Catalogue of Microorganisms (GCM) 10K type strain sequencing project: providing services to taxonomists for standard genome sequencing and annotation.</title>
        <authorList>
            <consortium name="The Broad Institute Genomics Platform"/>
            <consortium name="The Broad Institute Genome Sequencing Center for Infectious Disease"/>
            <person name="Wu L."/>
            <person name="Ma J."/>
        </authorList>
    </citation>
    <scope>NUCLEOTIDE SEQUENCE [LARGE SCALE GENOMIC DNA]</scope>
    <source>
        <strain evidence="3">KCTC 42087</strain>
    </source>
</reference>
<protein>
    <submittedName>
        <fullName evidence="2">BTAD domain-containing putative transcriptional regulator</fullName>
    </submittedName>
</protein>
<comment type="caution">
    <text evidence="2">The sequence shown here is derived from an EMBL/GenBank/DDBJ whole genome shotgun (WGS) entry which is preliminary data.</text>
</comment>
<evidence type="ECO:0000259" key="1">
    <source>
        <dbReference type="SMART" id="SM01043"/>
    </source>
</evidence>
<dbReference type="InterPro" id="IPR011990">
    <property type="entry name" value="TPR-like_helical_dom_sf"/>
</dbReference>